<dbReference type="Pfam" id="PF01074">
    <property type="entry name" value="Glyco_hydro_38N"/>
    <property type="match status" value="1"/>
</dbReference>
<dbReference type="InterPro" id="IPR011682">
    <property type="entry name" value="Glyco_hydro_38_C"/>
</dbReference>
<dbReference type="SUPFAM" id="SSF74650">
    <property type="entry name" value="Galactose mutarotase-like"/>
    <property type="match status" value="1"/>
</dbReference>
<dbReference type="AlphaFoldDB" id="A0AA85ESB3"/>
<comment type="catalytic activity">
    <reaction evidence="1">
        <text>Hydrolysis of terminal, non-reducing alpha-D-mannose residues in alpha-D-mannosides.</text>
        <dbReference type="EC" id="3.2.1.24"/>
    </reaction>
</comment>
<dbReference type="Proteomes" id="UP000050792">
    <property type="component" value="Unassembled WGS sequence"/>
</dbReference>
<dbReference type="Gene3D" id="1.20.1270.50">
    <property type="entry name" value="Glycoside hydrolase family 38, central domain"/>
    <property type="match status" value="2"/>
</dbReference>
<evidence type="ECO:0000256" key="7">
    <source>
        <dbReference type="ARBA" id="ARBA00023157"/>
    </source>
</evidence>
<evidence type="ECO:0000313" key="13">
    <source>
        <dbReference type="WBParaSite" id="SRDH1_21210.3"/>
    </source>
</evidence>
<comment type="similarity">
    <text evidence="2 10">Belongs to the glycosyl hydrolase 38 family.</text>
</comment>
<dbReference type="FunFam" id="1.20.1270.50:FF:000003">
    <property type="entry name" value="Alpha-mannosidase"/>
    <property type="match status" value="1"/>
</dbReference>
<evidence type="ECO:0000256" key="4">
    <source>
        <dbReference type="ARBA" id="ARBA00022723"/>
    </source>
</evidence>
<dbReference type="Pfam" id="PF09261">
    <property type="entry name" value="Alpha-mann_mid"/>
    <property type="match status" value="1"/>
</dbReference>
<evidence type="ECO:0000313" key="12">
    <source>
        <dbReference type="Proteomes" id="UP000050792"/>
    </source>
</evidence>
<dbReference type="InterPro" id="IPR011330">
    <property type="entry name" value="Glyco_hydro/deAcase_b/a-brl"/>
</dbReference>
<keyword evidence="12" id="KW-1185">Reference proteome</keyword>
<dbReference type="Pfam" id="PF07748">
    <property type="entry name" value="Glyco_hydro_38C"/>
    <property type="match status" value="1"/>
</dbReference>
<dbReference type="InterPro" id="IPR050843">
    <property type="entry name" value="Glycosyl_Hydrlase_38"/>
</dbReference>
<evidence type="ECO:0000256" key="3">
    <source>
        <dbReference type="ARBA" id="ARBA00012752"/>
    </source>
</evidence>
<sequence>MFYLKNNSFKSSLLLLILIDILTTLSIFTLHADAYSFRNVFKYFNRPKCGYNSCNLGKPGYLNIHLVPHTHDDVGWLKTVDQYYYGANNTIQRAGVQYILDSVIQALVDDPKRRFTYVEMTFFMKWWTGQTLAKRQIVKDLVESGQLQFALGGWSMADEATVYYADAIDQLTRGRDVLKQLFGDCGRPLVAWQIDPFGHSRDHSDLFQDAGFDAVYFQRMDFREKLIRKRLKQLEVLWDTNIEMKETGYGLFTSMFHDSYCYPESFCFDDKCLDEPIKDDPNLEGYNVKSRVDDFLNYVNLISRAFKTNHIMVLMGCDFTYENANMNYKNMDKLIAYVNQRQKLNNSQVNLLYSTPACYTKAVNEEFNRIGTIDRRGGDFFPYASDLHSYWTGYYTSRPALKYYVRQASNLLSMCEQVHLHVDRLSQMNDYQKQVDTDELIDTLRKTLGVLQHHDAVSGTEKQHVADDYAWRLTKASKLCQSLISQSLIKLLPTLKPFIEKNNVIFCDLLNISLCDATEGLRPHLNHLNQGGLFIILYNPLGWEQLNTWIRLPIYIPENYSSNDLQVILKDLRQLPSSSSFSSSSSSTSSRSSTSSTLLNNNLEYQLVPITERTFNIPERHSDKHLANYEIVFNAKLLSPIGFNLFYLALNKTTHQNQDVYNHYESLQTDTSFMSSSSSSSSIPTVSSVHSPVDIDQLSSKTIQLNAHFIEDSNNPLIITMRHLKSGGYMNLSIELLYYLGETTYPQPSGAYIFLPKNGTFIQKFPRPMVNVIDGPCVKEFHLTYSSWASLVVRLYNNGELEVEWTAGPIPDDGHINSRELVIRYTLNNDNMLVKNPGEFFTDSSGRRLIKRIRNKRIDWNLPITFNETENVSGNYYPVINRIMLKNILLSKPNESQIENNEIPIGLAIYTDRAQGGTSLKDGQIELMLHRRLVRDDGFGVSEALMENGLDHRGLIVRGIHKIRFDELQIIESQDRITSQIISKPIIPLFIQAKYQPESIQVNGWTGINIALPDHIHLLSLTSWPLNRVSLPDPKVPNQILIRLENLQTVTNDLERKPHNLDLTNLIKGIKVIGMKEMTLTGDELKSEALTRRLKWPTEIHVNDSQTIQSRQLCNRISNFKSKNVIVTIEPGFTRYVSKLYSLISKYGQWLAVESRKRTSSYLERVS</sequence>
<name>A0AA85ESB3_9TREM</name>
<feature type="domain" description="Glycoside hydrolase family 38 central" evidence="11">
    <location>
        <begin position="389"/>
        <end position="473"/>
    </location>
</feature>
<dbReference type="GO" id="GO:0005764">
    <property type="term" value="C:lysosome"/>
    <property type="evidence" value="ECO:0007669"/>
    <property type="project" value="TreeGrafter"/>
</dbReference>
<evidence type="ECO:0000256" key="2">
    <source>
        <dbReference type="ARBA" id="ARBA00009792"/>
    </source>
</evidence>
<keyword evidence="4 10" id="KW-0479">Metal-binding</keyword>
<dbReference type="GO" id="GO:0030246">
    <property type="term" value="F:carbohydrate binding"/>
    <property type="evidence" value="ECO:0007669"/>
    <property type="project" value="InterPro"/>
</dbReference>
<dbReference type="SUPFAM" id="SSF88713">
    <property type="entry name" value="Glycoside hydrolase/deacetylase"/>
    <property type="match status" value="1"/>
</dbReference>
<keyword evidence="7" id="KW-1015">Disulfide bond</keyword>
<dbReference type="EC" id="3.2.1.-" evidence="10"/>
<dbReference type="InterPro" id="IPR013780">
    <property type="entry name" value="Glyco_hydro_b"/>
</dbReference>
<proteinExistence type="inferred from homology"/>
<keyword evidence="5 10" id="KW-0378">Hydrolase</keyword>
<dbReference type="PANTHER" id="PTHR11607">
    <property type="entry name" value="ALPHA-MANNOSIDASE"/>
    <property type="match status" value="1"/>
</dbReference>
<keyword evidence="6 10" id="KW-0862">Zinc</keyword>
<dbReference type="Gene3D" id="3.20.110.10">
    <property type="entry name" value="Glycoside hydrolase 38, N terminal domain"/>
    <property type="match status" value="1"/>
</dbReference>
<dbReference type="GO" id="GO:0004559">
    <property type="term" value="F:alpha-mannosidase activity"/>
    <property type="evidence" value="ECO:0007669"/>
    <property type="project" value="UniProtKB-EC"/>
</dbReference>
<dbReference type="InterPro" id="IPR015341">
    <property type="entry name" value="Glyco_hydro_38_cen"/>
</dbReference>
<keyword evidence="8" id="KW-0325">Glycoprotein</keyword>
<dbReference type="InterPro" id="IPR027291">
    <property type="entry name" value="Glyco_hydro_38_N_sf"/>
</dbReference>
<organism evidence="12 13">
    <name type="scientific">Schistosoma rodhaini</name>
    <dbReference type="NCBI Taxonomy" id="6188"/>
    <lineage>
        <taxon>Eukaryota</taxon>
        <taxon>Metazoa</taxon>
        <taxon>Spiralia</taxon>
        <taxon>Lophotrochozoa</taxon>
        <taxon>Platyhelminthes</taxon>
        <taxon>Trematoda</taxon>
        <taxon>Digenea</taxon>
        <taxon>Strigeidida</taxon>
        <taxon>Schistosomatoidea</taxon>
        <taxon>Schistosomatidae</taxon>
        <taxon>Schistosoma</taxon>
    </lineage>
</organism>
<dbReference type="GO" id="GO:0006013">
    <property type="term" value="P:mannose metabolic process"/>
    <property type="evidence" value="ECO:0007669"/>
    <property type="project" value="InterPro"/>
</dbReference>
<evidence type="ECO:0000256" key="10">
    <source>
        <dbReference type="RuleBase" id="RU361199"/>
    </source>
</evidence>
<dbReference type="Gene3D" id="2.60.40.1360">
    <property type="match status" value="1"/>
</dbReference>
<dbReference type="SMART" id="SM00872">
    <property type="entry name" value="Alpha-mann_mid"/>
    <property type="match status" value="1"/>
</dbReference>
<evidence type="ECO:0000259" key="11">
    <source>
        <dbReference type="SMART" id="SM00872"/>
    </source>
</evidence>
<dbReference type="InterPro" id="IPR028995">
    <property type="entry name" value="Glyco_hydro_57/38_cen_sf"/>
</dbReference>
<dbReference type="CDD" id="cd10810">
    <property type="entry name" value="GH38N_AMII_LAM_like"/>
    <property type="match status" value="1"/>
</dbReference>
<dbReference type="FunFam" id="3.20.110.10:FF:000001">
    <property type="entry name" value="Alpha-mannosidase"/>
    <property type="match status" value="1"/>
</dbReference>
<evidence type="ECO:0000256" key="9">
    <source>
        <dbReference type="ARBA" id="ARBA00023295"/>
    </source>
</evidence>
<dbReference type="GO" id="GO:0046872">
    <property type="term" value="F:metal ion binding"/>
    <property type="evidence" value="ECO:0007669"/>
    <property type="project" value="UniProtKB-KW"/>
</dbReference>
<reference evidence="13" key="2">
    <citation type="submission" date="2023-11" db="UniProtKB">
        <authorList>
            <consortium name="WormBaseParasite"/>
        </authorList>
    </citation>
    <scope>IDENTIFICATION</scope>
</reference>
<dbReference type="Gene3D" id="2.60.40.1180">
    <property type="entry name" value="Golgi alpha-mannosidase II"/>
    <property type="match status" value="1"/>
</dbReference>
<dbReference type="InterPro" id="IPR000602">
    <property type="entry name" value="Glyco_hydro_38_N"/>
</dbReference>
<protein>
    <recommendedName>
        <fullName evidence="3 10">Alpha-mannosidase</fullName>
        <ecNumber evidence="10">3.2.1.-</ecNumber>
    </recommendedName>
</protein>
<accession>A0AA85ESB3</accession>
<comment type="cofactor">
    <cofactor evidence="10">
        <name>Zn(2+)</name>
        <dbReference type="ChEBI" id="CHEBI:29105"/>
    </cofactor>
    <text evidence="10">Binds 1 zinc ion per subunit.</text>
</comment>
<dbReference type="FunFam" id="1.20.1270.50:FF:000002">
    <property type="entry name" value="Alpha-mannosidase"/>
    <property type="match status" value="1"/>
</dbReference>
<dbReference type="SUPFAM" id="SSF88688">
    <property type="entry name" value="Families 57/38 glycoside transferase middle domain"/>
    <property type="match status" value="1"/>
</dbReference>
<evidence type="ECO:0000256" key="1">
    <source>
        <dbReference type="ARBA" id="ARBA00000365"/>
    </source>
</evidence>
<evidence type="ECO:0000256" key="8">
    <source>
        <dbReference type="ARBA" id="ARBA00023180"/>
    </source>
</evidence>
<evidence type="ECO:0000256" key="5">
    <source>
        <dbReference type="ARBA" id="ARBA00022801"/>
    </source>
</evidence>
<dbReference type="Gene3D" id="2.70.98.30">
    <property type="entry name" value="Golgi alpha-mannosidase II, domain 4"/>
    <property type="match status" value="1"/>
</dbReference>
<dbReference type="InterPro" id="IPR037094">
    <property type="entry name" value="Glyco_hydro_38_cen_sf"/>
</dbReference>
<evidence type="ECO:0000256" key="6">
    <source>
        <dbReference type="ARBA" id="ARBA00022833"/>
    </source>
</evidence>
<dbReference type="WBParaSite" id="SRDH1_21210.3">
    <property type="protein sequence ID" value="SRDH1_21210.3"/>
    <property type="gene ID" value="SRDH1_21210"/>
</dbReference>
<dbReference type="InterPro" id="IPR011013">
    <property type="entry name" value="Gal_mutarotase_sf_dom"/>
</dbReference>
<keyword evidence="9 10" id="KW-0326">Glycosidase</keyword>
<dbReference type="PANTHER" id="PTHR11607:SF3">
    <property type="entry name" value="LYSOSOMAL ALPHA-MANNOSIDASE"/>
    <property type="match status" value="1"/>
</dbReference>
<reference evidence="12" key="1">
    <citation type="submission" date="2022-06" db="EMBL/GenBank/DDBJ databases">
        <authorList>
            <person name="Berger JAMES D."/>
            <person name="Berger JAMES D."/>
        </authorList>
    </citation>
    <scope>NUCLEOTIDE SEQUENCE [LARGE SCALE GENOMIC DNA]</scope>
</reference>